<evidence type="ECO:0000313" key="1">
    <source>
        <dbReference type="EMBL" id="KAH6930857.1"/>
    </source>
</evidence>
<comment type="caution">
    <text evidence="1">The sequence shown here is derived from an EMBL/GenBank/DDBJ whole genome shotgun (WGS) entry which is preliminary data.</text>
</comment>
<organism evidence="1 2">
    <name type="scientific">Hyalomma asiaticum</name>
    <name type="common">Tick</name>
    <dbReference type="NCBI Taxonomy" id="266040"/>
    <lineage>
        <taxon>Eukaryota</taxon>
        <taxon>Metazoa</taxon>
        <taxon>Ecdysozoa</taxon>
        <taxon>Arthropoda</taxon>
        <taxon>Chelicerata</taxon>
        <taxon>Arachnida</taxon>
        <taxon>Acari</taxon>
        <taxon>Parasitiformes</taxon>
        <taxon>Ixodida</taxon>
        <taxon>Ixodoidea</taxon>
        <taxon>Ixodidae</taxon>
        <taxon>Hyalomminae</taxon>
        <taxon>Hyalomma</taxon>
    </lineage>
</organism>
<sequence>MRLLVCLFFAFLLSVMYYDSGNKAAQVRETLMMYLVAMLMLLFAYAGPNFLTSLSLNQAFVVQVAVLVGLPAATPSFLFCGYFVRPRYLFPAIRWFTYTSHLYYVHRGIVFALYGDGRGELMCDERDADILCVPVDSETVLDMCEARDVDLLASAIGGTVLMMTIVHWTTCQPMEFYRIAIVLLFCFVFCSATESISYAASTFFSLETVVFMAAPVLSPIILFSGFFVQTQYMLPVVAWLPYLSHMYYAHRAVMFALYGGGRGELECDGRGDGDKICVPVDGSHVLDVIGQRALLTRLYGKASPGTLTAIMGPSGAGKTTLLNILSGHRHKGYEGEVHVNGYVQDVKLFNMQSCYVMQDDRLLQELTVREAITMSIELRTSTSMSDNISRRVTEVIEQWGLEECADTLTRSLSGGEKKRLAISQELISNSPVILLDEPTRIIQGQSLRYRSLNIPSPQNSDASLISGLDSSSAQRCVNVLRSLAASGRTVVCSIHNPSARLFLQFDNLYMLSGGRCIYNGPVEQVQPFLDSHGIHCPLYSTPSDFITEIASGEHGELATKLSSIFTPDSCTLNKENTSGSQPITVYGGRIMSDKATFNMRLLVCLFFSLLLSIMYYDSANKAAQVRETLTMYIVAMLLLLFAYAGPNFLTFPLEIEVLLREQRNCWYSPSLYFAARVTSALPWTIVGPIFLMTVVHWMISQPMEFKRLAWVVVFSIQYASASESIGYISSAPFSAEVAVLVGLPAATPSFLFCGYFVRPRYLFPAIRWFTYTSHLFYAFRGIVFALYGDGRGELTCDERDADVLCVPVDGETVLDMCDARDVDLPAYAMVVLGIDVTLKLIAFALLKWRLRQKR</sequence>
<accession>A0ACB7S6Q0</accession>
<name>A0ACB7S6Q0_HYAAI</name>
<protein>
    <submittedName>
        <fullName evidence="1">Uncharacterized protein</fullName>
    </submittedName>
</protein>
<gene>
    <name evidence="1" type="ORF">HPB50_020061</name>
</gene>
<proteinExistence type="predicted"/>
<reference evidence="1" key="1">
    <citation type="submission" date="2020-05" db="EMBL/GenBank/DDBJ databases">
        <title>Large-scale comparative analyses of tick genomes elucidate their genetic diversity and vector capacities.</title>
        <authorList>
            <person name="Jia N."/>
            <person name="Wang J."/>
            <person name="Shi W."/>
            <person name="Du L."/>
            <person name="Sun Y."/>
            <person name="Zhan W."/>
            <person name="Jiang J."/>
            <person name="Wang Q."/>
            <person name="Zhang B."/>
            <person name="Ji P."/>
            <person name="Sakyi L.B."/>
            <person name="Cui X."/>
            <person name="Yuan T."/>
            <person name="Jiang B."/>
            <person name="Yang W."/>
            <person name="Lam T.T.-Y."/>
            <person name="Chang Q."/>
            <person name="Ding S."/>
            <person name="Wang X."/>
            <person name="Zhu J."/>
            <person name="Ruan X."/>
            <person name="Zhao L."/>
            <person name="Wei J."/>
            <person name="Que T."/>
            <person name="Du C."/>
            <person name="Cheng J."/>
            <person name="Dai P."/>
            <person name="Han X."/>
            <person name="Huang E."/>
            <person name="Gao Y."/>
            <person name="Liu J."/>
            <person name="Shao H."/>
            <person name="Ye R."/>
            <person name="Li L."/>
            <person name="Wei W."/>
            <person name="Wang X."/>
            <person name="Wang C."/>
            <person name="Yang T."/>
            <person name="Huo Q."/>
            <person name="Li W."/>
            <person name="Guo W."/>
            <person name="Chen H."/>
            <person name="Zhou L."/>
            <person name="Ni X."/>
            <person name="Tian J."/>
            <person name="Zhou Y."/>
            <person name="Sheng Y."/>
            <person name="Liu T."/>
            <person name="Pan Y."/>
            <person name="Xia L."/>
            <person name="Li J."/>
            <person name="Zhao F."/>
            <person name="Cao W."/>
        </authorList>
    </citation>
    <scope>NUCLEOTIDE SEQUENCE</scope>
    <source>
        <strain evidence="1">Hyas-2018</strain>
    </source>
</reference>
<evidence type="ECO:0000313" key="2">
    <source>
        <dbReference type="Proteomes" id="UP000821845"/>
    </source>
</evidence>
<dbReference type="Proteomes" id="UP000821845">
    <property type="component" value="Chromosome 5"/>
</dbReference>
<dbReference type="EMBL" id="CM023485">
    <property type="protein sequence ID" value="KAH6930857.1"/>
    <property type="molecule type" value="Genomic_DNA"/>
</dbReference>
<keyword evidence="2" id="KW-1185">Reference proteome</keyword>